<dbReference type="InterPro" id="IPR002902">
    <property type="entry name" value="GNK2"/>
</dbReference>
<evidence type="ECO:0000256" key="7">
    <source>
        <dbReference type="ARBA" id="ARBA00022737"/>
    </source>
</evidence>
<dbReference type="InterPro" id="IPR038408">
    <property type="entry name" value="GNK2_sf"/>
</dbReference>
<dbReference type="Gene3D" id="3.30.430.20">
    <property type="entry name" value="Gnk2 domain, C-X8-C-X2-C motif"/>
    <property type="match status" value="3"/>
</dbReference>
<evidence type="ECO:0000256" key="8">
    <source>
        <dbReference type="ARBA" id="ARBA00022741"/>
    </source>
</evidence>
<dbReference type="GO" id="GO:0005886">
    <property type="term" value="C:plasma membrane"/>
    <property type="evidence" value="ECO:0007669"/>
    <property type="project" value="TreeGrafter"/>
</dbReference>
<feature type="domain" description="Gnk2-homologous" evidence="20">
    <location>
        <begin position="1"/>
        <end position="68"/>
    </location>
</feature>
<keyword evidence="11 18" id="KW-1133">Transmembrane helix</keyword>
<evidence type="ECO:0000256" key="3">
    <source>
        <dbReference type="ARBA" id="ARBA00022527"/>
    </source>
</evidence>
<feature type="domain" description="Gnk2-homologous" evidence="20">
    <location>
        <begin position="665"/>
        <end position="769"/>
    </location>
</feature>
<evidence type="ECO:0000256" key="17">
    <source>
        <dbReference type="ARBA" id="ARBA00048679"/>
    </source>
</evidence>
<feature type="domain" description="Protein kinase" evidence="19">
    <location>
        <begin position="175"/>
        <end position="462"/>
    </location>
</feature>
<evidence type="ECO:0000256" key="9">
    <source>
        <dbReference type="ARBA" id="ARBA00022777"/>
    </source>
</evidence>
<evidence type="ECO:0000256" key="11">
    <source>
        <dbReference type="ARBA" id="ARBA00022989"/>
    </source>
</evidence>
<evidence type="ECO:0000256" key="16">
    <source>
        <dbReference type="ARBA" id="ARBA00047899"/>
    </source>
</evidence>
<feature type="transmembrane region" description="Helical" evidence="18">
    <location>
        <begin position="92"/>
        <end position="116"/>
    </location>
</feature>
<dbReference type="FunFam" id="3.30.200.20:FF:000195">
    <property type="entry name" value="G-type lectin S-receptor-like serine/threonine-protein kinase"/>
    <property type="match status" value="2"/>
</dbReference>
<dbReference type="PANTHER" id="PTHR27002:SF804">
    <property type="entry name" value="OS02G0710500 PROTEIN"/>
    <property type="match status" value="1"/>
</dbReference>
<protein>
    <recommendedName>
        <fullName evidence="2">non-specific serine/threonine protein kinase</fullName>
        <ecNumber evidence="2">2.7.11.1</ecNumber>
    </recommendedName>
</protein>
<dbReference type="InterPro" id="IPR008271">
    <property type="entry name" value="Ser/Thr_kinase_AS"/>
</dbReference>
<evidence type="ECO:0000256" key="13">
    <source>
        <dbReference type="ARBA" id="ARBA00023157"/>
    </source>
</evidence>
<keyword evidence="13" id="KW-1015">Disulfide bond</keyword>
<keyword evidence="10" id="KW-0067">ATP-binding</keyword>
<evidence type="ECO:0000256" key="18">
    <source>
        <dbReference type="SAM" id="Phobius"/>
    </source>
</evidence>
<evidence type="ECO:0000259" key="19">
    <source>
        <dbReference type="PROSITE" id="PS50011"/>
    </source>
</evidence>
<keyword evidence="15" id="KW-0325">Glycoprotein</keyword>
<accession>A0A6J1CMG4</accession>
<dbReference type="SMART" id="SM00220">
    <property type="entry name" value="S_TKc"/>
    <property type="match status" value="2"/>
</dbReference>
<dbReference type="CDD" id="cd23509">
    <property type="entry name" value="Gnk2-like"/>
    <property type="match status" value="3"/>
</dbReference>
<dbReference type="GeneID" id="111012474"/>
<evidence type="ECO:0000256" key="5">
    <source>
        <dbReference type="ARBA" id="ARBA00022692"/>
    </source>
</evidence>
<keyword evidence="8" id="KW-0547">Nucleotide-binding</keyword>
<dbReference type="KEGG" id="mcha:111012474"/>
<feature type="domain" description="Gnk2-homologous" evidence="20">
    <location>
        <begin position="562"/>
        <end position="659"/>
    </location>
</feature>
<sequence>MFKAGLVNVSGSENLKYGLAQCTRDITRRACDVCLKNLVDFGKGCCLRQKGWRVIAPNCNLRVEAYRFYDIPGALPPSLPAPDEDGGNRASIIVISISTAAAVAILLGLLYCSFLWRNKRPERDMSEELPLRNLVDRQPVSLTRQHLDATNQDNDGDTDIHYFSLSTLQIATDDFSDANRLGEGGFGPVYKGKLMGGEEIAVKRLSTKSSQGHEEFKNEAKVILKLQHKNLVRLLGCCVEGEEKLLVYEYMANTSLDAFLFDPLQCKQLDWLKRKNIVNGIARGILYLHEDSRLKIIHRDLKASNVLLDEEMNPKISDFGTARIFGGNQIDASTNRIVGTYGYMAPEYAMEGLFSVKSDVYSFGVLMLEVISGRKNIGFLNIDRAQNLLSHAWELWGEGRAEEVVDKNLAEDCPVGEAVRWIHIGLLCVQEDPNIRPTMSMVVLMLGSQSIHLPQPSKPPFLSGRGILIATHQYSTTETGTGDANSRFTTDQSSTTASIVQVLVLEIFQSSVFIHFKNKFCFLFICYSQSQIMFCFLNFRASLLTLLLLISIFGFSRSHHFEPSYRFHICSSDSAANFTLGSDLSGLLSLLSEASSDSFYNRSFNAMHGLVLCRGDVPSDNCHSCVSAARKDIRDRCPSRVNATIWYDECMLRYSDKNFLGTVEISPRFLMGDSGNQTSPDDRNMDGPALLSQLAREAAGSEMMFKANKLDERGTRYGLVQCTRDLNSSECGTCLTALLEEIRQCNFKERVGWRILGPSCNIRYEQYPFYQQQASQSQGLNTKMIIVITISTVAAVAVISGLLYCLLSSKKRRQEMDTGEQVLLRNLGDAKSAQLMKQDLHSRDGNNDEEMHYFSFITLQAATNNFADENLLGEGGFGPVYKGKLINGTEIAVKRLSLKSSQGHDEFKNEVMVIMKLQHKNLVRLLGCCLEGEEELLVYEYMANTSLDAFLFDPVKCKELDWVKRNNIINGVARGILYLHEDSRLKIIHRDLKASNVLLDDEMNAKISDFGTARIFGGKQVEASTNRVVGTFGYMAPEYAMEGVFSIKSDVYSFGILMLEVISGRKNSGFFKVDNAKNLLSQAWQLWKEGREEEMVDPNLVGDCSLSEALRWIQIALLCVQEDPNTRPTMSMVALMLGSKSIRFPQPSKPPFFPIGFPMSADQSSMTLPGTEYYLSTQSSTTASI</sequence>
<evidence type="ECO:0000313" key="22">
    <source>
        <dbReference type="RefSeq" id="XP_022142332.1"/>
    </source>
</evidence>
<dbReference type="FunFam" id="1.10.510.10:FF:001697">
    <property type="entry name" value="Uncharacterized protein"/>
    <property type="match status" value="2"/>
</dbReference>
<evidence type="ECO:0000256" key="14">
    <source>
        <dbReference type="ARBA" id="ARBA00023170"/>
    </source>
</evidence>
<name>A0A6J1CMG4_MOMCH</name>
<feature type="transmembrane region" description="Helical" evidence="18">
    <location>
        <begin position="532"/>
        <end position="555"/>
    </location>
</feature>
<dbReference type="InterPro" id="IPR000719">
    <property type="entry name" value="Prot_kinase_dom"/>
</dbReference>
<evidence type="ECO:0000313" key="21">
    <source>
        <dbReference type="Proteomes" id="UP000504603"/>
    </source>
</evidence>
<dbReference type="PANTHER" id="PTHR27002">
    <property type="entry name" value="RECEPTOR-LIKE SERINE/THREONINE-PROTEIN KINASE SD1-8"/>
    <property type="match status" value="1"/>
</dbReference>
<keyword evidence="3" id="KW-0723">Serine/threonine-protein kinase</keyword>
<dbReference type="Gene3D" id="1.10.510.10">
    <property type="entry name" value="Transferase(Phosphotransferase) domain 1"/>
    <property type="match status" value="2"/>
</dbReference>
<proteinExistence type="predicted"/>
<keyword evidence="7" id="KW-0677">Repeat</keyword>
<dbReference type="EC" id="2.7.11.1" evidence="2"/>
<comment type="catalytic activity">
    <reaction evidence="17">
        <text>L-seryl-[protein] + ATP = O-phospho-L-seryl-[protein] + ADP + H(+)</text>
        <dbReference type="Rhea" id="RHEA:17989"/>
        <dbReference type="Rhea" id="RHEA-COMP:9863"/>
        <dbReference type="Rhea" id="RHEA-COMP:11604"/>
        <dbReference type="ChEBI" id="CHEBI:15378"/>
        <dbReference type="ChEBI" id="CHEBI:29999"/>
        <dbReference type="ChEBI" id="CHEBI:30616"/>
        <dbReference type="ChEBI" id="CHEBI:83421"/>
        <dbReference type="ChEBI" id="CHEBI:456216"/>
        <dbReference type="EC" id="2.7.11.1"/>
    </reaction>
</comment>
<dbReference type="Pfam" id="PF07714">
    <property type="entry name" value="PK_Tyr_Ser-Thr"/>
    <property type="match status" value="2"/>
</dbReference>
<keyword evidence="12 18" id="KW-0472">Membrane</keyword>
<evidence type="ECO:0000256" key="6">
    <source>
        <dbReference type="ARBA" id="ARBA00022729"/>
    </source>
</evidence>
<dbReference type="RefSeq" id="XP_022142332.1">
    <property type="nucleotide sequence ID" value="XM_022286640.1"/>
</dbReference>
<keyword evidence="9" id="KW-0418">Kinase</keyword>
<dbReference type="PROSITE" id="PS50011">
    <property type="entry name" value="PROTEIN_KINASE_DOM"/>
    <property type="match status" value="2"/>
</dbReference>
<dbReference type="OrthoDB" id="4062651at2759"/>
<dbReference type="PROSITE" id="PS51473">
    <property type="entry name" value="GNK2"/>
    <property type="match status" value="3"/>
</dbReference>
<comment type="subcellular location">
    <subcellularLocation>
        <location evidence="1">Membrane</location>
        <topology evidence="1">Single-pass membrane protein</topology>
    </subcellularLocation>
</comment>
<dbReference type="Gene3D" id="3.30.200.20">
    <property type="entry name" value="Phosphorylase Kinase, domain 1"/>
    <property type="match status" value="2"/>
</dbReference>
<evidence type="ECO:0000256" key="4">
    <source>
        <dbReference type="ARBA" id="ARBA00022679"/>
    </source>
</evidence>
<dbReference type="InterPro" id="IPR011009">
    <property type="entry name" value="Kinase-like_dom_sf"/>
</dbReference>
<reference evidence="22" key="1">
    <citation type="submission" date="2025-08" db="UniProtKB">
        <authorList>
            <consortium name="RefSeq"/>
        </authorList>
    </citation>
    <scope>IDENTIFICATION</scope>
    <source>
        <strain evidence="22">OHB3-1</strain>
    </source>
</reference>
<comment type="catalytic activity">
    <reaction evidence="16">
        <text>L-threonyl-[protein] + ATP = O-phospho-L-threonyl-[protein] + ADP + H(+)</text>
        <dbReference type="Rhea" id="RHEA:46608"/>
        <dbReference type="Rhea" id="RHEA-COMP:11060"/>
        <dbReference type="Rhea" id="RHEA-COMP:11605"/>
        <dbReference type="ChEBI" id="CHEBI:15378"/>
        <dbReference type="ChEBI" id="CHEBI:30013"/>
        <dbReference type="ChEBI" id="CHEBI:30616"/>
        <dbReference type="ChEBI" id="CHEBI:61977"/>
        <dbReference type="ChEBI" id="CHEBI:456216"/>
        <dbReference type="EC" id="2.7.11.1"/>
    </reaction>
</comment>
<evidence type="ECO:0000256" key="1">
    <source>
        <dbReference type="ARBA" id="ARBA00004167"/>
    </source>
</evidence>
<evidence type="ECO:0000256" key="12">
    <source>
        <dbReference type="ARBA" id="ARBA00023136"/>
    </source>
</evidence>
<evidence type="ECO:0000256" key="2">
    <source>
        <dbReference type="ARBA" id="ARBA00012513"/>
    </source>
</evidence>
<dbReference type="CDD" id="cd14066">
    <property type="entry name" value="STKc_IRAK"/>
    <property type="match status" value="2"/>
</dbReference>
<feature type="transmembrane region" description="Helical" evidence="18">
    <location>
        <begin position="784"/>
        <end position="807"/>
    </location>
</feature>
<evidence type="ECO:0000259" key="20">
    <source>
        <dbReference type="PROSITE" id="PS51473"/>
    </source>
</evidence>
<keyword evidence="4" id="KW-0808">Transferase</keyword>
<keyword evidence="21" id="KW-1185">Reference proteome</keyword>
<dbReference type="Pfam" id="PF01657">
    <property type="entry name" value="Stress-antifung"/>
    <property type="match status" value="3"/>
</dbReference>
<dbReference type="InterPro" id="IPR001245">
    <property type="entry name" value="Ser-Thr/Tyr_kinase_cat_dom"/>
</dbReference>
<keyword evidence="6" id="KW-0732">Signal</keyword>
<dbReference type="GO" id="GO:0004674">
    <property type="term" value="F:protein serine/threonine kinase activity"/>
    <property type="evidence" value="ECO:0007669"/>
    <property type="project" value="UniProtKB-KW"/>
</dbReference>
<keyword evidence="14" id="KW-0675">Receptor</keyword>
<dbReference type="Proteomes" id="UP000504603">
    <property type="component" value="Unplaced"/>
</dbReference>
<gene>
    <name evidence="22" type="primary">LOC111012474</name>
</gene>
<evidence type="ECO:0000256" key="10">
    <source>
        <dbReference type="ARBA" id="ARBA00022840"/>
    </source>
</evidence>
<keyword evidence="5 18" id="KW-0812">Transmembrane</keyword>
<evidence type="ECO:0000256" key="15">
    <source>
        <dbReference type="ARBA" id="ARBA00023180"/>
    </source>
</evidence>
<feature type="domain" description="Protein kinase" evidence="19">
    <location>
        <begin position="866"/>
        <end position="1153"/>
    </location>
</feature>
<dbReference type="GO" id="GO:0005524">
    <property type="term" value="F:ATP binding"/>
    <property type="evidence" value="ECO:0007669"/>
    <property type="project" value="UniProtKB-KW"/>
</dbReference>
<dbReference type="SUPFAM" id="SSF56112">
    <property type="entry name" value="Protein kinase-like (PK-like)"/>
    <property type="match status" value="2"/>
</dbReference>
<dbReference type="PROSITE" id="PS00108">
    <property type="entry name" value="PROTEIN_KINASE_ST"/>
    <property type="match status" value="2"/>
</dbReference>
<dbReference type="AlphaFoldDB" id="A0A6J1CMG4"/>
<organism evidence="21 22">
    <name type="scientific">Momordica charantia</name>
    <name type="common">Bitter gourd</name>
    <name type="synonym">Balsam pear</name>
    <dbReference type="NCBI Taxonomy" id="3673"/>
    <lineage>
        <taxon>Eukaryota</taxon>
        <taxon>Viridiplantae</taxon>
        <taxon>Streptophyta</taxon>
        <taxon>Embryophyta</taxon>
        <taxon>Tracheophyta</taxon>
        <taxon>Spermatophyta</taxon>
        <taxon>Magnoliopsida</taxon>
        <taxon>eudicotyledons</taxon>
        <taxon>Gunneridae</taxon>
        <taxon>Pentapetalae</taxon>
        <taxon>rosids</taxon>
        <taxon>fabids</taxon>
        <taxon>Cucurbitales</taxon>
        <taxon>Cucurbitaceae</taxon>
        <taxon>Momordiceae</taxon>
        <taxon>Momordica</taxon>
    </lineage>
</organism>